<evidence type="ECO:0000256" key="6">
    <source>
        <dbReference type="ARBA" id="ARBA00023098"/>
    </source>
</evidence>
<evidence type="ECO:0000256" key="7">
    <source>
        <dbReference type="ARBA" id="ARBA00023136"/>
    </source>
</evidence>
<evidence type="ECO:0000313" key="10">
    <source>
        <dbReference type="EMBL" id="JAC11191.1"/>
    </source>
</evidence>
<name>A0A023ERB9_AEDAL</name>
<evidence type="ECO:0000256" key="8">
    <source>
        <dbReference type="SAM" id="MobiDB-lite"/>
    </source>
</evidence>
<evidence type="ECO:0000256" key="1">
    <source>
        <dbReference type="ARBA" id="ARBA00004477"/>
    </source>
</evidence>
<sequence length="340" mass="38803">MQLGNLILTVLDPFKIIRKYLLKPLAVTGIAYAEEYKRRTNAGVQSTKSILLKLIAAVLVGFSIVWASIFMYAYFYYTYMPTVSHVKDVYLNYRDCLSEQKCLGYPSDTVVLTKKQQFLMVGQAYKVTLYLEMPESVQNDNTGMFTVCATMQSRSSAEFSVKSCRLSMVHFKSGLLKMMTTVMLAPFYILGYREEKQTVAIDLFTHFEDSQAHPVTSVDVAILSRDIQFYSAQLHITANFSGLRYVMFNWPIVSAAIGILTNLFFIVIICVLSWYHWDDTEWLVEIKDRYHQMLKSTPIRAVGLHGSTEPVLALPKEELQEKPEEIEEVSSFKDDLGLAT</sequence>
<dbReference type="InterPro" id="IPR009617">
    <property type="entry name" value="Seipin"/>
</dbReference>
<evidence type="ECO:0000256" key="4">
    <source>
        <dbReference type="ARBA" id="ARBA00022824"/>
    </source>
</evidence>
<evidence type="ECO:0000256" key="5">
    <source>
        <dbReference type="ARBA" id="ARBA00022989"/>
    </source>
</evidence>
<protein>
    <recommendedName>
        <fullName evidence="2">Seipin</fullName>
    </recommendedName>
</protein>
<dbReference type="GO" id="GO:0005789">
    <property type="term" value="C:endoplasmic reticulum membrane"/>
    <property type="evidence" value="ECO:0007669"/>
    <property type="project" value="UniProtKB-SubCell"/>
</dbReference>
<comment type="subcellular location">
    <subcellularLocation>
        <location evidence="1">Endoplasmic reticulum membrane</location>
        <topology evidence="1">Multi-pass membrane protein</topology>
    </subcellularLocation>
</comment>
<dbReference type="CDD" id="cd23995">
    <property type="entry name" value="Seipin_BSCL2_like"/>
    <property type="match status" value="1"/>
</dbReference>
<dbReference type="VEuPathDB" id="VectorBase:AALC636_020609"/>
<dbReference type="EMBL" id="GAPW01002407">
    <property type="protein sequence ID" value="JAC11191.1"/>
    <property type="molecule type" value="mRNA"/>
</dbReference>
<feature type="compositionally biased region" description="Basic and acidic residues" evidence="8">
    <location>
        <begin position="330"/>
        <end position="340"/>
    </location>
</feature>
<feature type="transmembrane region" description="Helical" evidence="9">
    <location>
        <begin position="252"/>
        <end position="277"/>
    </location>
</feature>
<dbReference type="AlphaFoldDB" id="A0A023ERB9"/>
<evidence type="ECO:0000256" key="9">
    <source>
        <dbReference type="SAM" id="Phobius"/>
    </source>
</evidence>
<dbReference type="VEuPathDB" id="VectorBase:AALFPA_046629"/>
<organism evidence="10">
    <name type="scientific">Aedes albopictus</name>
    <name type="common">Asian tiger mosquito</name>
    <name type="synonym">Stegomyia albopicta</name>
    <dbReference type="NCBI Taxonomy" id="7160"/>
    <lineage>
        <taxon>Eukaryota</taxon>
        <taxon>Metazoa</taxon>
        <taxon>Ecdysozoa</taxon>
        <taxon>Arthropoda</taxon>
        <taxon>Hexapoda</taxon>
        <taxon>Insecta</taxon>
        <taxon>Pterygota</taxon>
        <taxon>Neoptera</taxon>
        <taxon>Endopterygota</taxon>
        <taxon>Diptera</taxon>
        <taxon>Nematocera</taxon>
        <taxon>Culicoidea</taxon>
        <taxon>Culicidae</taxon>
        <taxon>Culicinae</taxon>
        <taxon>Aedini</taxon>
        <taxon>Aedes</taxon>
        <taxon>Stegomyia</taxon>
    </lineage>
</organism>
<proteinExistence type="evidence at transcript level"/>
<feature type="region of interest" description="Disordered" evidence="8">
    <location>
        <begin position="318"/>
        <end position="340"/>
    </location>
</feature>
<reference evidence="10" key="1">
    <citation type="journal article" date="2014" name="PLoS Negl. Trop. Dis.">
        <title>Identification and characterization of seminal fluid proteins in the Asian tiger mosquito, Aedes albopictus.</title>
        <authorList>
            <person name="Boes K.E."/>
            <person name="Ribeiro J.M."/>
            <person name="Wong A."/>
            <person name="Harrington L.C."/>
            <person name="Wolfner M.F."/>
            <person name="Sirot L.K."/>
        </authorList>
    </citation>
    <scope>NUCLEOTIDE SEQUENCE</scope>
    <source>
        <tissue evidence="10">Reproductive organs</tissue>
    </source>
</reference>
<dbReference type="PANTHER" id="PTHR21212:SF0">
    <property type="entry name" value="SEIPIN"/>
    <property type="match status" value="1"/>
</dbReference>
<dbReference type="Pfam" id="PF06775">
    <property type="entry name" value="Seipin"/>
    <property type="match status" value="1"/>
</dbReference>
<keyword evidence="5 9" id="KW-1133">Transmembrane helix</keyword>
<evidence type="ECO:0000256" key="3">
    <source>
        <dbReference type="ARBA" id="ARBA00022692"/>
    </source>
</evidence>
<dbReference type="PANTHER" id="PTHR21212">
    <property type="entry name" value="BERNARDINELLI-SEIP CONGENITAL LIPODYSTROPHY 2 HOMOLOG BSCL2 PROTEIN"/>
    <property type="match status" value="1"/>
</dbReference>
<accession>A0A023ERB9</accession>
<dbReference type="GO" id="GO:0006629">
    <property type="term" value="P:lipid metabolic process"/>
    <property type="evidence" value="ECO:0007669"/>
    <property type="project" value="UniProtKB-KW"/>
</dbReference>
<evidence type="ECO:0000256" key="2">
    <source>
        <dbReference type="ARBA" id="ARBA00022064"/>
    </source>
</evidence>
<dbReference type="GO" id="GO:0140042">
    <property type="term" value="P:lipid droplet formation"/>
    <property type="evidence" value="ECO:0007669"/>
    <property type="project" value="UniProtKB-ARBA"/>
</dbReference>
<keyword evidence="3 9" id="KW-0812">Transmembrane</keyword>
<keyword evidence="4" id="KW-0256">Endoplasmic reticulum</keyword>
<feature type="transmembrane region" description="Helical" evidence="9">
    <location>
        <begin position="175"/>
        <end position="192"/>
    </location>
</feature>
<feature type="transmembrane region" description="Helical" evidence="9">
    <location>
        <begin position="54"/>
        <end position="77"/>
    </location>
</feature>
<dbReference type="VEuPathDB" id="VectorBase:AALF025104"/>
<keyword evidence="6" id="KW-0443">Lipid metabolism</keyword>
<keyword evidence="7 9" id="KW-0472">Membrane</keyword>